<evidence type="ECO:0000313" key="3">
    <source>
        <dbReference type="Proteomes" id="UP000321807"/>
    </source>
</evidence>
<dbReference type="Pfam" id="PF01156">
    <property type="entry name" value="IU_nuc_hydro"/>
    <property type="match status" value="1"/>
</dbReference>
<name>A0A5B9E183_9GAMM</name>
<protein>
    <submittedName>
        <fullName evidence="2">Nucleoside hydrolase</fullName>
    </submittedName>
</protein>
<dbReference type="InterPro" id="IPR001910">
    <property type="entry name" value="Inosine/uridine_hydrolase_dom"/>
</dbReference>
<dbReference type="RefSeq" id="WP_147628012.1">
    <property type="nucleotide sequence ID" value="NZ_CP042807.1"/>
</dbReference>
<organism evidence="2 3">
    <name type="scientific">Rhodanobacter glycinis</name>
    <dbReference type="NCBI Taxonomy" id="582702"/>
    <lineage>
        <taxon>Bacteria</taxon>
        <taxon>Pseudomonadati</taxon>
        <taxon>Pseudomonadota</taxon>
        <taxon>Gammaproteobacteria</taxon>
        <taxon>Lysobacterales</taxon>
        <taxon>Rhodanobacteraceae</taxon>
        <taxon>Rhodanobacter</taxon>
    </lineage>
</organism>
<dbReference type="EMBL" id="CP042807">
    <property type="protein sequence ID" value="QEE25688.1"/>
    <property type="molecule type" value="Genomic_DNA"/>
</dbReference>
<feature type="domain" description="Inosine/uridine-preferring nucleoside hydrolase" evidence="1">
    <location>
        <begin position="6"/>
        <end position="300"/>
    </location>
</feature>
<evidence type="ECO:0000313" key="2">
    <source>
        <dbReference type="EMBL" id="QEE25688.1"/>
    </source>
</evidence>
<sequence length="310" mass="32695">MARPQLLIDTDPGVDDALAILMAHAHADIAGLGIAAGNVGLAHTVRNARTLVDLLGATIPVFGGCPSPLVRMPEEDAAFVHGTDGFGDVGFPAPVAPVADEAAALALLRLTRERPGELTLVALAPLTNLALALRLDPTLPQRVKRLVVMGGAVTGHGNTGKIPAEFNIGFDPEAAHVVFEGFPEFDLVDWEATLRHAFDDAEFDQWLAAGDKRADFFGKIFGTARAYNASHDRHGVVAADALAMAVAIDPAIVTRSERRHVAVELDGRLTRGATVVDWAGRLGRPANANVVLELDRERFAALIRGALGAS</sequence>
<dbReference type="PANTHER" id="PTHR46190">
    <property type="entry name" value="SI:CH211-201H21.5-RELATED"/>
    <property type="match status" value="1"/>
</dbReference>
<accession>A0A5B9E183</accession>
<proteinExistence type="predicted"/>
<dbReference type="Gene3D" id="3.90.245.10">
    <property type="entry name" value="Ribonucleoside hydrolase-like"/>
    <property type="match status" value="1"/>
</dbReference>
<dbReference type="KEGG" id="rgl:CS053_15140"/>
<dbReference type="PANTHER" id="PTHR46190:SF1">
    <property type="entry name" value="SI:CH211-201H21.5"/>
    <property type="match status" value="1"/>
</dbReference>
<dbReference type="InterPro" id="IPR052775">
    <property type="entry name" value="IUN_hydrolase"/>
</dbReference>
<keyword evidence="2" id="KW-0378">Hydrolase</keyword>
<dbReference type="Proteomes" id="UP000321807">
    <property type="component" value="Chromosome"/>
</dbReference>
<evidence type="ECO:0000259" key="1">
    <source>
        <dbReference type="Pfam" id="PF01156"/>
    </source>
</evidence>
<dbReference type="AlphaFoldDB" id="A0A5B9E183"/>
<dbReference type="SUPFAM" id="SSF53590">
    <property type="entry name" value="Nucleoside hydrolase"/>
    <property type="match status" value="1"/>
</dbReference>
<dbReference type="InterPro" id="IPR036452">
    <property type="entry name" value="Ribo_hydro-like"/>
</dbReference>
<reference evidence="2 3" key="1">
    <citation type="submission" date="2019-08" db="EMBL/GenBank/DDBJ databases">
        <title>Complete genome sequence of Rhodanobacter glycinis strain T01E-68 isolated from tomato root.</title>
        <authorList>
            <person name="Weon H.-Y."/>
            <person name="Lee S.A."/>
        </authorList>
    </citation>
    <scope>NUCLEOTIDE SEQUENCE [LARGE SCALE GENOMIC DNA]</scope>
    <source>
        <strain evidence="2 3">T01E-68</strain>
    </source>
</reference>
<gene>
    <name evidence="2" type="ORF">CS053_15140</name>
</gene>
<dbReference type="GO" id="GO:0016799">
    <property type="term" value="F:hydrolase activity, hydrolyzing N-glycosyl compounds"/>
    <property type="evidence" value="ECO:0007669"/>
    <property type="project" value="InterPro"/>
</dbReference>